<evidence type="ECO:0000313" key="2">
    <source>
        <dbReference type="EMBL" id="MDF1611980.1"/>
    </source>
</evidence>
<dbReference type="GO" id="GO:0016757">
    <property type="term" value="F:glycosyltransferase activity"/>
    <property type="evidence" value="ECO:0007669"/>
    <property type="project" value="UniProtKB-KW"/>
</dbReference>
<comment type="caution">
    <text evidence="2">The sequence shown here is derived from an EMBL/GenBank/DDBJ whole genome shotgun (WGS) entry which is preliminary data.</text>
</comment>
<protein>
    <submittedName>
        <fullName evidence="2">Glycosyltransferase</fullName>
        <ecNumber evidence="2">2.4.-.-</ecNumber>
    </submittedName>
</protein>
<keyword evidence="2" id="KW-0328">Glycosyltransferase</keyword>
<evidence type="ECO:0000313" key="3">
    <source>
        <dbReference type="Proteomes" id="UP001221302"/>
    </source>
</evidence>
<reference evidence="2" key="1">
    <citation type="submission" date="2023-03" db="EMBL/GenBank/DDBJ databases">
        <title>Stygiobacter electus gen. nov., sp. nov., facultatively anaerobic thermotolerant bacterium of the class Ignavibacteria from a well of Yessentuki mineral water deposit.</title>
        <authorList>
            <person name="Podosokorskaya O.A."/>
            <person name="Elcheninov A.G."/>
            <person name="Petrova N.F."/>
            <person name="Zavarzina D.G."/>
            <person name="Kublanov I.V."/>
            <person name="Merkel A.Y."/>
        </authorList>
    </citation>
    <scope>NUCLEOTIDE SEQUENCE</scope>
    <source>
        <strain evidence="2">09-Me</strain>
    </source>
</reference>
<dbReference type="AlphaFoldDB" id="A0AAE3P322"/>
<dbReference type="EC" id="2.4.-.-" evidence="2"/>
<dbReference type="Gene3D" id="3.40.50.2000">
    <property type="entry name" value="Glycogen Phosphorylase B"/>
    <property type="match status" value="2"/>
</dbReference>
<proteinExistence type="predicted"/>
<keyword evidence="2" id="KW-0808">Transferase</keyword>
<gene>
    <name evidence="2" type="ORF">P0M35_07445</name>
</gene>
<dbReference type="Proteomes" id="UP001221302">
    <property type="component" value="Unassembled WGS sequence"/>
</dbReference>
<evidence type="ECO:0000259" key="1">
    <source>
        <dbReference type="Pfam" id="PF00534"/>
    </source>
</evidence>
<feature type="domain" description="Glycosyl transferase family 1" evidence="1">
    <location>
        <begin position="215"/>
        <end position="416"/>
    </location>
</feature>
<name>A0AAE3P322_9BACT</name>
<dbReference type="InterPro" id="IPR001296">
    <property type="entry name" value="Glyco_trans_1"/>
</dbReference>
<dbReference type="EMBL" id="JARGDL010000008">
    <property type="protein sequence ID" value="MDF1611980.1"/>
    <property type="molecule type" value="Genomic_DNA"/>
</dbReference>
<dbReference type="RefSeq" id="WP_321535748.1">
    <property type="nucleotide sequence ID" value="NZ_JARGDL010000008.1"/>
</dbReference>
<organism evidence="2 3">
    <name type="scientific">Stygiobacter electus</name>
    <dbReference type="NCBI Taxonomy" id="3032292"/>
    <lineage>
        <taxon>Bacteria</taxon>
        <taxon>Pseudomonadati</taxon>
        <taxon>Ignavibacteriota</taxon>
        <taxon>Ignavibacteria</taxon>
        <taxon>Ignavibacteriales</taxon>
        <taxon>Melioribacteraceae</taxon>
        <taxon>Stygiobacter</taxon>
    </lineage>
</organism>
<dbReference type="SUPFAM" id="SSF53756">
    <property type="entry name" value="UDP-Glycosyltransferase/glycogen phosphorylase"/>
    <property type="match status" value="1"/>
</dbReference>
<accession>A0AAE3P322</accession>
<keyword evidence="3" id="KW-1185">Reference proteome</keyword>
<dbReference type="PANTHER" id="PTHR12526">
    <property type="entry name" value="GLYCOSYLTRANSFERASE"/>
    <property type="match status" value="1"/>
</dbReference>
<sequence length="428" mass="49455">MKKIVIFGPGPQFKGGIANYTTSLAKALNKLGAEVSIVSWTQQYPSIIPRDFIDRSSKKNLLENTNIKVEYITNYNNPISWNKTVNYILSINPDKIVFQWAISIQGLPMGWIANKLKQKSNIEIIFDLHVVAQKEGSKIDNFLLKYALSKPHTFIVHSLKTFEELKKVFSNKNFILLNEEKEVIEGNEFNFSNTQKVIKLFHPVYDMFVPDQNFDKEKVKQELGLKKNVFLFFGFIRKYKGLHNVIKAFAKLANERDDVSLLIVGESFWNTLDENKFSTKIKKIIFDTIKKILVRSKDDESNYRPLELINEYNIQNKVVVVNRYVGNEEVAKYFQVADCNILFYLVATPSGVESMAYNFKLPTLATRVGHFPETIKHGYNGYLAEPENIDSMYEVMKEFLSNPIPREHVAEQAEKMSWQIYANAILKD</sequence>
<dbReference type="Pfam" id="PF00534">
    <property type="entry name" value="Glycos_transf_1"/>
    <property type="match status" value="1"/>
</dbReference>